<dbReference type="PANTHER" id="PTHR19288:SF46">
    <property type="entry name" value="HALOACID DEHALOGENASE-LIKE HYDROLASE DOMAIN-CONTAINING PROTEIN 2"/>
    <property type="match status" value="1"/>
</dbReference>
<comment type="cofactor">
    <cofactor evidence="7">
        <name>Mg(2+)</name>
        <dbReference type="ChEBI" id="CHEBI:18420"/>
    </cofactor>
    <text evidence="7">Divalent metal ions. Mg(2+) is the most effective.</text>
</comment>
<feature type="binding site" evidence="6">
    <location>
        <position position="189"/>
    </location>
    <ligand>
        <name>substrate</name>
    </ligand>
</feature>
<dbReference type="CDD" id="cd07530">
    <property type="entry name" value="HAD_Pase_UmpH-like"/>
    <property type="match status" value="1"/>
</dbReference>
<dbReference type="InterPro" id="IPR023214">
    <property type="entry name" value="HAD_sf"/>
</dbReference>
<feature type="binding site" evidence="7">
    <location>
        <position position="19"/>
    </location>
    <ligand>
        <name>Mg(2+)</name>
        <dbReference type="ChEBI" id="CHEBI:18420"/>
    </ligand>
</feature>
<feature type="binding site" evidence="7">
    <location>
        <position position="214"/>
    </location>
    <ligand>
        <name>Mg(2+)</name>
        <dbReference type="ChEBI" id="CHEBI:18420"/>
    </ligand>
</feature>
<evidence type="ECO:0000256" key="7">
    <source>
        <dbReference type="PIRSR" id="PIRSR000915-3"/>
    </source>
</evidence>
<dbReference type="SFLD" id="SFLDG01139">
    <property type="entry name" value="C2.A:_Pyridoxal_Phosphate_Phos"/>
    <property type="match status" value="1"/>
</dbReference>
<feature type="active site" description="Proton donor" evidence="5">
    <location>
        <position position="19"/>
    </location>
</feature>
<evidence type="ECO:0000256" key="2">
    <source>
        <dbReference type="ARBA" id="ARBA00022723"/>
    </source>
</evidence>
<dbReference type="Pfam" id="PF13242">
    <property type="entry name" value="Hydrolase_like"/>
    <property type="match status" value="1"/>
</dbReference>
<dbReference type="GO" id="GO:0005737">
    <property type="term" value="C:cytoplasm"/>
    <property type="evidence" value="ECO:0007669"/>
    <property type="project" value="TreeGrafter"/>
</dbReference>
<evidence type="ECO:0000256" key="1">
    <source>
        <dbReference type="ARBA" id="ARBA00006696"/>
    </source>
</evidence>
<keyword evidence="2 7" id="KW-0479">Metal-binding</keyword>
<keyword evidence="3 8" id="KW-0378">Hydrolase</keyword>
<dbReference type="Proteomes" id="UP000886014">
    <property type="component" value="Unassembled WGS sequence"/>
</dbReference>
<dbReference type="GO" id="GO:0046872">
    <property type="term" value="F:metal ion binding"/>
    <property type="evidence" value="ECO:0007669"/>
    <property type="project" value="UniProtKB-KW"/>
</dbReference>
<dbReference type="InterPro" id="IPR036412">
    <property type="entry name" value="HAD-like_sf"/>
</dbReference>
<evidence type="ECO:0000256" key="4">
    <source>
        <dbReference type="ARBA" id="ARBA00022842"/>
    </source>
</evidence>
<evidence type="ECO:0000256" key="3">
    <source>
        <dbReference type="ARBA" id="ARBA00022801"/>
    </source>
</evidence>
<evidence type="ECO:0000256" key="6">
    <source>
        <dbReference type="PIRSR" id="PIRSR000915-2"/>
    </source>
</evidence>
<proteinExistence type="inferred from homology"/>
<comment type="caution">
    <text evidence="8">The sequence shown here is derived from an EMBL/GenBank/DDBJ whole genome shotgun (WGS) entry which is preliminary data.</text>
</comment>
<protein>
    <submittedName>
        <fullName evidence="8">HAD family hydrolase</fullName>
    </submittedName>
</protein>
<dbReference type="PIRSF" id="PIRSF000915">
    <property type="entry name" value="PGP-type_phosphatase"/>
    <property type="match status" value="1"/>
</dbReference>
<dbReference type="Pfam" id="PF13344">
    <property type="entry name" value="Hydrolase_6"/>
    <property type="match status" value="1"/>
</dbReference>
<dbReference type="InterPro" id="IPR006357">
    <property type="entry name" value="HAD-SF_hydro_IIA"/>
</dbReference>
<organism evidence="8">
    <name type="scientific">candidate division WOR-3 bacterium</name>
    <dbReference type="NCBI Taxonomy" id="2052148"/>
    <lineage>
        <taxon>Bacteria</taxon>
        <taxon>Bacteria division WOR-3</taxon>
    </lineage>
</organism>
<dbReference type="NCBIfam" id="TIGR01460">
    <property type="entry name" value="HAD-SF-IIA"/>
    <property type="match status" value="1"/>
</dbReference>
<dbReference type="PANTHER" id="PTHR19288">
    <property type="entry name" value="4-NITROPHENYLPHOSPHATASE-RELATED"/>
    <property type="match status" value="1"/>
</dbReference>
<feature type="active site" description="Nucleophile" evidence="5">
    <location>
        <position position="17"/>
    </location>
</feature>
<accession>A0A7C5I512</accession>
<keyword evidence="4 7" id="KW-0460">Magnesium</keyword>
<dbReference type="SUPFAM" id="SSF56784">
    <property type="entry name" value="HAD-like"/>
    <property type="match status" value="1"/>
</dbReference>
<dbReference type="Gene3D" id="3.40.50.1000">
    <property type="entry name" value="HAD superfamily/HAD-like"/>
    <property type="match status" value="2"/>
</dbReference>
<dbReference type="SFLD" id="SFLDS00003">
    <property type="entry name" value="Haloacid_Dehalogenase"/>
    <property type="match status" value="1"/>
</dbReference>
<comment type="similarity">
    <text evidence="1">Belongs to the HAD-like hydrolase superfamily. NagD family.</text>
</comment>
<dbReference type="FunFam" id="3.40.50.1000:FF:000053">
    <property type="entry name" value="TIGR01457 family HAD hydrolase"/>
    <property type="match status" value="1"/>
</dbReference>
<evidence type="ECO:0000256" key="5">
    <source>
        <dbReference type="PIRSR" id="PIRSR000915-1"/>
    </source>
</evidence>
<name>A0A7C5I512_UNCW3</name>
<reference evidence="8" key="1">
    <citation type="journal article" date="2020" name="mSystems">
        <title>Genome- and Community-Level Interaction Insights into Carbon Utilization and Element Cycling Functions of Hydrothermarchaeota in Hydrothermal Sediment.</title>
        <authorList>
            <person name="Zhou Z."/>
            <person name="Liu Y."/>
            <person name="Xu W."/>
            <person name="Pan J."/>
            <person name="Luo Z.H."/>
            <person name="Li M."/>
        </authorList>
    </citation>
    <scope>NUCLEOTIDE SEQUENCE [LARGE SCALE GENOMIC DNA]</scope>
    <source>
        <strain evidence="8">HyVt-94</strain>
    </source>
</reference>
<feature type="binding site" evidence="7">
    <location>
        <position position="17"/>
    </location>
    <ligand>
        <name>Mg(2+)</name>
        <dbReference type="ChEBI" id="CHEBI:18420"/>
    </ligand>
</feature>
<dbReference type="GO" id="GO:0016791">
    <property type="term" value="F:phosphatase activity"/>
    <property type="evidence" value="ECO:0007669"/>
    <property type="project" value="TreeGrafter"/>
</dbReference>
<gene>
    <name evidence="8" type="ORF">ENL41_03585</name>
</gene>
<sequence length="268" mass="30010">MRSGYKWLSNINYFLLDLDGTVYLGNSSLPGALEFIDYLKSQGKKFLFLTNNSSQTAMYYVDKLKKMGISVSNNNVFTSGEATCMFLKTLNSKPKVYLLGTPALEEEFKKNGIELTEDDPEYVVIGFDMTLTYEKLKKACLFIRNGKKFIATHPDLNCPTEEGLIPDAGSIIAAIMASTGLEPEYILGKPRKEFIEEALRKIQAKKAQTAIIGDRLYTDIKSGLNADIKTILVLTGETRPTDLEKTNIKPHLIIQSLEDLLHILKSLH</sequence>
<dbReference type="EMBL" id="DRTV01000252">
    <property type="protein sequence ID" value="HHF58488.1"/>
    <property type="molecule type" value="Genomic_DNA"/>
</dbReference>
<dbReference type="AlphaFoldDB" id="A0A7C5I512"/>
<evidence type="ECO:0000313" key="8">
    <source>
        <dbReference type="EMBL" id="HHF58488.1"/>
    </source>
</evidence>